<sequence length="135" mass="15478">MFPEALQHRRYQSPDKRNIKLQRRQRAKIRDGIFSTCQAAKGRVGVARLSIVGGCALLTIYYTTVRCIARVHSLALICLHKNSEDYKSTSTRLQPPFTALSLSVNASHRSPRRYSSPRSTRTWPGFLWKVMEEID</sequence>
<evidence type="ECO:0000313" key="2">
    <source>
        <dbReference type="Proteomes" id="UP000735874"/>
    </source>
</evidence>
<evidence type="ECO:0000313" key="1">
    <source>
        <dbReference type="EMBL" id="KAG2851342.1"/>
    </source>
</evidence>
<protein>
    <submittedName>
        <fullName evidence="1">Uncharacterized protein</fullName>
    </submittedName>
</protein>
<comment type="caution">
    <text evidence="1">The sequence shown here is derived from an EMBL/GenBank/DDBJ whole genome shotgun (WGS) entry which is preliminary data.</text>
</comment>
<dbReference type="EMBL" id="RCMG01000614">
    <property type="protein sequence ID" value="KAG2851342.1"/>
    <property type="molecule type" value="Genomic_DNA"/>
</dbReference>
<accession>A0A8T0YPI5</accession>
<proteinExistence type="predicted"/>
<reference evidence="1" key="1">
    <citation type="submission" date="2018-10" db="EMBL/GenBank/DDBJ databases">
        <title>Effector identification in a new, highly contiguous assembly of the strawberry crown rot pathogen Phytophthora cactorum.</title>
        <authorList>
            <person name="Armitage A.D."/>
            <person name="Nellist C.F."/>
            <person name="Bates H."/>
            <person name="Vickerstaff R.J."/>
            <person name="Harrison R.J."/>
        </authorList>
    </citation>
    <scope>NUCLEOTIDE SEQUENCE</scope>
    <source>
        <strain evidence="1">15-7</strain>
    </source>
</reference>
<organism evidence="1 2">
    <name type="scientific">Phytophthora cactorum</name>
    <dbReference type="NCBI Taxonomy" id="29920"/>
    <lineage>
        <taxon>Eukaryota</taxon>
        <taxon>Sar</taxon>
        <taxon>Stramenopiles</taxon>
        <taxon>Oomycota</taxon>
        <taxon>Peronosporomycetes</taxon>
        <taxon>Peronosporales</taxon>
        <taxon>Peronosporaceae</taxon>
        <taxon>Phytophthora</taxon>
    </lineage>
</organism>
<name>A0A8T0YPI5_9STRA</name>
<dbReference type="AlphaFoldDB" id="A0A8T0YPI5"/>
<gene>
    <name evidence="1" type="ORF">PC113_g15992</name>
</gene>
<dbReference type="Proteomes" id="UP000735874">
    <property type="component" value="Unassembled WGS sequence"/>
</dbReference>